<dbReference type="GO" id="GO:0070009">
    <property type="term" value="F:serine-type aminopeptidase activity"/>
    <property type="evidence" value="ECO:0007669"/>
    <property type="project" value="UniProtKB-UniRule"/>
</dbReference>
<keyword evidence="5 7" id="KW-0378">Hydrolase</keyword>
<comment type="caution">
    <text evidence="8">The sequence shown here is derived from an EMBL/GenBank/DDBJ whole genome shotgun (WGS) entry which is preliminary data.</text>
</comment>
<reference evidence="8 9" key="1">
    <citation type="submission" date="2019-10" db="EMBL/GenBank/DDBJ databases">
        <title>Genome sequence of Phaeocystidibacter marisrubri JCM30614 (type strain).</title>
        <authorList>
            <person name="Bowman J.P."/>
        </authorList>
    </citation>
    <scope>NUCLEOTIDE SEQUENCE [LARGE SCALE GENOMIC DNA]</scope>
    <source>
        <strain evidence="8 9">JCM 30614</strain>
    </source>
</reference>
<keyword evidence="4" id="KW-0732">Signal</keyword>
<name>A0A6L3ZBZ5_9FLAO</name>
<dbReference type="InterPro" id="IPR043504">
    <property type="entry name" value="Peptidase_S1_PA_chymotrypsin"/>
</dbReference>
<accession>A0A6L3ZBZ5</accession>
<evidence type="ECO:0000256" key="7">
    <source>
        <dbReference type="RuleBase" id="RU366067"/>
    </source>
</evidence>
<dbReference type="AlphaFoldDB" id="A0A6L3ZBZ5"/>
<evidence type="ECO:0000256" key="1">
    <source>
        <dbReference type="ARBA" id="ARBA00010491"/>
    </source>
</evidence>
<proteinExistence type="inferred from homology"/>
<evidence type="ECO:0000256" key="2">
    <source>
        <dbReference type="ARBA" id="ARBA00022438"/>
    </source>
</evidence>
<dbReference type="Gene3D" id="2.40.10.10">
    <property type="entry name" value="Trypsin-like serine proteases"/>
    <property type="match status" value="1"/>
</dbReference>
<dbReference type="EMBL" id="WBVQ01000003">
    <property type="protein sequence ID" value="KAB2815194.1"/>
    <property type="molecule type" value="Genomic_DNA"/>
</dbReference>
<evidence type="ECO:0000313" key="8">
    <source>
        <dbReference type="EMBL" id="KAB2815194.1"/>
    </source>
</evidence>
<evidence type="ECO:0000256" key="3">
    <source>
        <dbReference type="ARBA" id="ARBA00022670"/>
    </source>
</evidence>
<comment type="similarity">
    <text evidence="1 7">Belongs to the peptidase S46 family.</text>
</comment>
<sequence length="722" mass="81464">MMKKYILALGTFMITLSAFAGEGMWLPMMLNRTYEDMQEHGLNLSEEQLYSINHSSLKDAIVSFGGFCTGEIISSEGLILTNHHCGYDAIRSHSTVEANYLRDGFWAMNRNEELGNPGLFVRFLIRMDDVTEQITNELNEAMSEEERAAKIAEISEQIVENVGSEGKGYEAEVKSFYHGNEFYLFIYQKFNDVRLVGAPPSSVGKFGGDTDNWMWPRHTGDFSMFRVYTDAEGNPAEFSADNVPMKPKHHLPISMKERKEGDYAMIFGYPGSTDRYLSSFGVKEAIELHHPAVVEVRDLKLAIMREAMDADEAVDIMLASSFAQTANYWKYFIGQTEQLINNHVFDKKKAQEEAFRSWVNADESRKAKYGQTLDLLEKGYAAQRENVVGNVYVLEAGLLGANTTLYAFRGYFGLQRYMTLEAEDQASAKEGILAKADEHYSEMHLPTDKKLMASLFALYAKNVPADQQPEFFATVAEDYNGDFAAWTEEAYNTSLFTSKERLADWLDNPVDSILKSDMLGSAGADLFKIYQSGGNPEADEMLEKGYRLWTAGIREMNPDKMYAPDANSTMRVTYGNVLSYDPRDAVEYNFYTTLEGVMQKMDNDDREFIVPDRLVELYNNKDYGQYANANGELPVGFISNNDITGGNSGSPVINGDGELIGCAFDGNWEAMSGDIFFEKDLQRTISVDIRYVLFIVDKYAGAGHLVEEMDLVYPRKKFLGIF</sequence>
<dbReference type="SUPFAM" id="SSF50494">
    <property type="entry name" value="Trypsin-like serine proteases"/>
    <property type="match status" value="1"/>
</dbReference>
<dbReference type="InterPro" id="IPR019500">
    <property type="entry name" value="Pep_S46"/>
</dbReference>
<dbReference type="InterPro" id="IPR009003">
    <property type="entry name" value="Peptidase_S1_PA"/>
</dbReference>
<dbReference type="GO" id="GO:0008239">
    <property type="term" value="F:dipeptidyl-peptidase activity"/>
    <property type="evidence" value="ECO:0007669"/>
    <property type="project" value="UniProtKB-UniRule"/>
</dbReference>
<keyword evidence="6 7" id="KW-0720">Serine protease</keyword>
<evidence type="ECO:0000313" key="9">
    <source>
        <dbReference type="Proteomes" id="UP000484164"/>
    </source>
</evidence>
<dbReference type="OrthoDB" id="9805367at2"/>
<evidence type="ECO:0000256" key="5">
    <source>
        <dbReference type="ARBA" id="ARBA00022801"/>
    </source>
</evidence>
<protein>
    <recommendedName>
        <fullName evidence="7">Dipeptidyl-peptidase</fullName>
        <ecNumber evidence="7">3.4.14.-</ecNumber>
    </recommendedName>
</protein>
<keyword evidence="3 7" id="KW-0645">Protease</keyword>
<comment type="function">
    <text evidence="7">Catalyzes the removal of dipeptides from the N-terminus of oligopeptides.</text>
</comment>
<dbReference type="GO" id="GO:0006508">
    <property type="term" value="P:proteolysis"/>
    <property type="evidence" value="ECO:0007669"/>
    <property type="project" value="UniProtKB-KW"/>
</dbReference>
<dbReference type="GO" id="GO:0043171">
    <property type="term" value="P:peptide catabolic process"/>
    <property type="evidence" value="ECO:0007669"/>
    <property type="project" value="UniProtKB-UniRule"/>
</dbReference>
<dbReference type="PANTHER" id="PTHR38469:SF1">
    <property type="entry name" value="PERIPLASMIC PEPTIDASE SUBFAMILY S1B"/>
    <property type="match status" value="1"/>
</dbReference>
<evidence type="ECO:0000256" key="4">
    <source>
        <dbReference type="ARBA" id="ARBA00022729"/>
    </source>
</evidence>
<dbReference type="Proteomes" id="UP000484164">
    <property type="component" value="Unassembled WGS sequence"/>
</dbReference>
<evidence type="ECO:0000256" key="6">
    <source>
        <dbReference type="ARBA" id="ARBA00022825"/>
    </source>
</evidence>
<dbReference type="Pfam" id="PF10459">
    <property type="entry name" value="Peptidase_S46"/>
    <property type="match status" value="1"/>
</dbReference>
<dbReference type="RefSeq" id="WP_151694230.1">
    <property type="nucleotide sequence ID" value="NZ_BMGX01000001.1"/>
</dbReference>
<organism evidence="8 9">
    <name type="scientific">Phaeocystidibacter marisrubri</name>
    <dbReference type="NCBI Taxonomy" id="1577780"/>
    <lineage>
        <taxon>Bacteria</taxon>
        <taxon>Pseudomonadati</taxon>
        <taxon>Bacteroidota</taxon>
        <taxon>Flavobacteriia</taxon>
        <taxon>Flavobacteriales</taxon>
        <taxon>Phaeocystidibacteraceae</taxon>
        <taxon>Phaeocystidibacter</taxon>
    </lineage>
</organism>
<dbReference type="EC" id="3.4.14.-" evidence="7"/>
<keyword evidence="9" id="KW-1185">Reference proteome</keyword>
<gene>
    <name evidence="8" type="ORF">F8C82_13945</name>
</gene>
<keyword evidence="2 7" id="KW-0031">Aminopeptidase</keyword>
<dbReference type="PANTHER" id="PTHR38469">
    <property type="entry name" value="PERIPLASMIC PEPTIDASE SUBFAMILY S1B"/>
    <property type="match status" value="1"/>
</dbReference>